<proteinExistence type="predicted"/>
<evidence type="ECO:0000313" key="1">
    <source>
        <dbReference type="EMBL" id="CAJ1949174.1"/>
    </source>
</evidence>
<dbReference type="Proteomes" id="UP001189624">
    <property type="component" value="Chromosome 4"/>
</dbReference>
<name>A0AA86T329_9FABA</name>
<dbReference type="AlphaFoldDB" id="A0AA86T329"/>
<reference evidence="1" key="1">
    <citation type="submission" date="2023-10" db="EMBL/GenBank/DDBJ databases">
        <authorList>
            <person name="Domelevo Entfellner J.-B."/>
        </authorList>
    </citation>
    <scope>NUCLEOTIDE SEQUENCE</scope>
</reference>
<protein>
    <submittedName>
        <fullName evidence="1">Uncharacterized protein</fullName>
    </submittedName>
</protein>
<sequence>MNSDGSTDEAMNTSVRKLLIYQFHAKARVLLIFFENHEPTFLNVIRPSSGRGQPSGENSLKVYCRA</sequence>
<organism evidence="1 2">
    <name type="scientific">Sphenostylis stenocarpa</name>
    <dbReference type="NCBI Taxonomy" id="92480"/>
    <lineage>
        <taxon>Eukaryota</taxon>
        <taxon>Viridiplantae</taxon>
        <taxon>Streptophyta</taxon>
        <taxon>Embryophyta</taxon>
        <taxon>Tracheophyta</taxon>
        <taxon>Spermatophyta</taxon>
        <taxon>Magnoliopsida</taxon>
        <taxon>eudicotyledons</taxon>
        <taxon>Gunneridae</taxon>
        <taxon>Pentapetalae</taxon>
        <taxon>rosids</taxon>
        <taxon>fabids</taxon>
        <taxon>Fabales</taxon>
        <taxon>Fabaceae</taxon>
        <taxon>Papilionoideae</taxon>
        <taxon>50 kb inversion clade</taxon>
        <taxon>NPAAA clade</taxon>
        <taxon>indigoferoid/millettioid clade</taxon>
        <taxon>Phaseoleae</taxon>
        <taxon>Sphenostylis</taxon>
    </lineage>
</organism>
<dbReference type="Gramene" id="rna-AYBTSS11_LOCUS13589">
    <property type="protein sequence ID" value="CAJ1949174.1"/>
    <property type="gene ID" value="gene-AYBTSS11_LOCUS13589"/>
</dbReference>
<dbReference type="EMBL" id="OY731401">
    <property type="protein sequence ID" value="CAJ1949174.1"/>
    <property type="molecule type" value="Genomic_DNA"/>
</dbReference>
<accession>A0AA86T329</accession>
<gene>
    <name evidence="1" type="ORF">AYBTSS11_LOCUS13589</name>
</gene>
<evidence type="ECO:0000313" key="2">
    <source>
        <dbReference type="Proteomes" id="UP001189624"/>
    </source>
</evidence>
<keyword evidence="2" id="KW-1185">Reference proteome</keyword>